<evidence type="ECO:0000313" key="1">
    <source>
        <dbReference type="EMBL" id="MBL0422010.1"/>
    </source>
</evidence>
<comment type="caution">
    <text evidence="1">The sequence shown here is derived from an EMBL/GenBank/DDBJ whole genome shotgun (WGS) entry which is preliminary data.</text>
</comment>
<sequence>MRSSQVVYLPGTTALVLDSPHSGKNYPEDFRFCCDPALLRRAEDTHVEALYDFAPALGAAWIEALFPRSYLDANRGLWEIDPQMLQEPWPDGLSADPAVHAKVRLGKGLIWRCTDEGVPLYDRPLSVAEVRSRIEQCWKPYHQAVAQAIADAHERHGYSIHVNCHSMPAVAASHATEFPGLEHEDFVVGDRDGSTASPAVSRWICEQLRAKGYGVSYNHPYKGVELVRRYGDPARQRHSVQLEINRRLYMDEATLEPHDGFDRLRGHLRELVEDLLVLDPRSLS</sequence>
<organism evidence="1 2">
    <name type="scientific">Ramlibacter aurantiacus</name>
    <dbReference type="NCBI Taxonomy" id="2801330"/>
    <lineage>
        <taxon>Bacteria</taxon>
        <taxon>Pseudomonadati</taxon>
        <taxon>Pseudomonadota</taxon>
        <taxon>Betaproteobacteria</taxon>
        <taxon>Burkholderiales</taxon>
        <taxon>Comamonadaceae</taxon>
        <taxon>Ramlibacter</taxon>
    </lineage>
</organism>
<accession>A0A936ZVR0</accession>
<dbReference type="RefSeq" id="WP_201685083.1">
    <property type="nucleotide sequence ID" value="NZ_JAEQNA010000006.1"/>
</dbReference>
<dbReference type="EMBL" id="JAEQNA010000006">
    <property type="protein sequence ID" value="MBL0422010.1"/>
    <property type="molecule type" value="Genomic_DNA"/>
</dbReference>
<proteinExistence type="predicted"/>
<dbReference type="Gene3D" id="3.40.630.40">
    <property type="entry name" value="Zn-dependent exopeptidases"/>
    <property type="match status" value="1"/>
</dbReference>
<keyword evidence="2" id="KW-1185">Reference proteome</keyword>
<dbReference type="InterPro" id="IPR007709">
    <property type="entry name" value="N-FG_amidohydro"/>
</dbReference>
<reference evidence="1" key="1">
    <citation type="submission" date="2021-01" db="EMBL/GenBank/DDBJ databases">
        <title>Ramlibacter sp. strain AW1 16S ribosomal RNA gene Genome sequencing and assembly.</title>
        <authorList>
            <person name="Kang M."/>
        </authorList>
    </citation>
    <scope>NUCLEOTIDE SEQUENCE</scope>
    <source>
        <strain evidence="1">AW1</strain>
    </source>
</reference>
<dbReference type="Pfam" id="PF05013">
    <property type="entry name" value="FGase"/>
    <property type="match status" value="1"/>
</dbReference>
<dbReference type="AlphaFoldDB" id="A0A936ZVR0"/>
<dbReference type="Proteomes" id="UP000613011">
    <property type="component" value="Unassembled WGS sequence"/>
</dbReference>
<dbReference type="SUPFAM" id="SSF53187">
    <property type="entry name" value="Zn-dependent exopeptidases"/>
    <property type="match status" value="1"/>
</dbReference>
<gene>
    <name evidence="1" type="ORF">JI739_16790</name>
</gene>
<name>A0A936ZVR0_9BURK</name>
<evidence type="ECO:0000313" key="2">
    <source>
        <dbReference type="Proteomes" id="UP000613011"/>
    </source>
</evidence>
<protein>
    <submittedName>
        <fullName evidence="1">N-formylglutamate amidohydrolase</fullName>
    </submittedName>
</protein>